<evidence type="ECO:0000256" key="1">
    <source>
        <dbReference type="ARBA" id="ARBA00001946"/>
    </source>
</evidence>
<evidence type="ECO:0000256" key="3">
    <source>
        <dbReference type="ARBA" id="ARBA00022679"/>
    </source>
</evidence>
<dbReference type="GO" id="GO:0046872">
    <property type="term" value="F:metal ion binding"/>
    <property type="evidence" value="ECO:0007669"/>
    <property type="project" value="UniProtKB-KW"/>
</dbReference>
<dbReference type="KEGG" id="hsr:HSBAA_10070"/>
<keyword evidence="6" id="KW-0547">Nucleotide-binding</keyword>
<dbReference type="GO" id="GO:0016779">
    <property type="term" value="F:nucleotidyltransferase activity"/>
    <property type="evidence" value="ECO:0007669"/>
    <property type="project" value="UniProtKB-KW"/>
</dbReference>
<comment type="similarity">
    <text evidence="2">Belongs to the SELO family.</text>
</comment>
<dbReference type="EMBL" id="AP019514">
    <property type="protein sequence ID" value="BBI59701.1"/>
    <property type="molecule type" value="Genomic_DNA"/>
</dbReference>
<name>A0A455U5D8_9GAMM</name>
<evidence type="ECO:0000256" key="2">
    <source>
        <dbReference type="ARBA" id="ARBA00009747"/>
    </source>
</evidence>
<evidence type="ECO:0000313" key="9">
    <source>
        <dbReference type="EMBL" id="BBI59701.1"/>
    </source>
</evidence>
<keyword evidence="7" id="KW-0067">ATP-binding</keyword>
<protein>
    <recommendedName>
        <fullName evidence="11">Selenoprotein O</fullName>
    </recommendedName>
</protein>
<evidence type="ECO:0000256" key="7">
    <source>
        <dbReference type="ARBA" id="ARBA00022840"/>
    </source>
</evidence>
<evidence type="ECO:0000256" key="6">
    <source>
        <dbReference type="ARBA" id="ARBA00022741"/>
    </source>
</evidence>
<dbReference type="AlphaFoldDB" id="A0A455U5D8"/>
<evidence type="ECO:0000313" key="10">
    <source>
        <dbReference type="Proteomes" id="UP000320231"/>
    </source>
</evidence>
<keyword evidence="8" id="KW-0460">Magnesium</keyword>
<gene>
    <name evidence="9" type="ORF">HSBAA_10070</name>
</gene>
<dbReference type="Pfam" id="PF02696">
    <property type="entry name" value="SelO"/>
    <property type="match status" value="1"/>
</dbReference>
<sequence length="136" mass="14676">MPLKAEPIVLSFEHLYATLPKPLWVATQATPVAQPELIAFNASLADELGAKEIPDPTTLAQWFSGNQAMPGAKSGALGYAGHQFGNFVPQLGDGRALLLGEVIDQNGVRRDVQLKAAAARRFPRWRWPFAVRSGAA</sequence>
<evidence type="ECO:0000256" key="8">
    <source>
        <dbReference type="ARBA" id="ARBA00022842"/>
    </source>
</evidence>
<keyword evidence="3" id="KW-0808">Transferase</keyword>
<dbReference type="PANTHER" id="PTHR12153:SF15">
    <property type="entry name" value="PROTEIN ADENYLYLTRANSFERASE SELO, MITOCHONDRIAL"/>
    <property type="match status" value="1"/>
</dbReference>
<dbReference type="InterPro" id="IPR003846">
    <property type="entry name" value="SelO"/>
</dbReference>
<evidence type="ECO:0000256" key="5">
    <source>
        <dbReference type="ARBA" id="ARBA00022723"/>
    </source>
</evidence>
<proteinExistence type="inferred from homology"/>
<evidence type="ECO:0008006" key="11">
    <source>
        <dbReference type="Google" id="ProtNLM"/>
    </source>
</evidence>
<keyword evidence="4" id="KW-0548">Nucleotidyltransferase</keyword>
<reference evidence="9 10" key="1">
    <citation type="journal article" date="2019" name="Microbiol. Resour. Announc.">
        <title>Complete Genome Sequence of Halomonas sulfidaeris Strain Esulfide1 Isolated from a Metal Sulfide Rock at a Depth of 2,200 Meters, Obtained Using Nanopore Sequencing.</title>
        <authorList>
            <person name="Saito M."/>
            <person name="Nishigata A."/>
            <person name="Galipon J."/>
            <person name="Arakawa K."/>
        </authorList>
    </citation>
    <scope>NUCLEOTIDE SEQUENCE [LARGE SCALE GENOMIC DNA]</scope>
    <source>
        <strain evidence="9 10">ATCC BAA-803</strain>
    </source>
</reference>
<comment type="cofactor">
    <cofactor evidence="1">
        <name>Mg(2+)</name>
        <dbReference type="ChEBI" id="CHEBI:18420"/>
    </cofactor>
</comment>
<organism evidence="9 10">
    <name type="scientific">Vreelandella sulfidaeris</name>
    <dbReference type="NCBI Taxonomy" id="115553"/>
    <lineage>
        <taxon>Bacteria</taxon>
        <taxon>Pseudomonadati</taxon>
        <taxon>Pseudomonadota</taxon>
        <taxon>Gammaproteobacteria</taxon>
        <taxon>Oceanospirillales</taxon>
        <taxon>Halomonadaceae</taxon>
        <taxon>Vreelandella</taxon>
    </lineage>
</organism>
<evidence type="ECO:0000256" key="4">
    <source>
        <dbReference type="ARBA" id="ARBA00022695"/>
    </source>
</evidence>
<dbReference type="GO" id="GO:0005524">
    <property type="term" value="F:ATP binding"/>
    <property type="evidence" value="ECO:0007669"/>
    <property type="project" value="UniProtKB-KW"/>
</dbReference>
<dbReference type="PANTHER" id="PTHR12153">
    <property type="entry name" value="SELENOPROTEIN O"/>
    <property type="match status" value="1"/>
</dbReference>
<accession>A0A455U5D8</accession>
<keyword evidence="5" id="KW-0479">Metal-binding</keyword>
<dbReference type="Proteomes" id="UP000320231">
    <property type="component" value="Chromosome"/>
</dbReference>